<feature type="domain" description="DUF3817" evidence="7">
    <location>
        <begin position="9"/>
        <end position="94"/>
    </location>
</feature>
<dbReference type="Proteomes" id="UP000013996">
    <property type="component" value="Unassembled WGS sequence"/>
</dbReference>
<evidence type="ECO:0000256" key="3">
    <source>
        <dbReference type="ARBA" id="ARBA00022692"/>
    </source>
</evidence>
<keyword evidence="4 6" id="KW-1133">Transmembrane helix</keyword>
<dbReference type="STRING" id="1249483.LEP1GSC202_2768"/>
<dbReference type="InterPro" id="IPR023845">
    <property type="entry name" value="DUF3817_TM"/>
</dbReference>
<evidence type="ECO:0000256" key="2">
    <source>
        <dbReference type="ARBA" id="ARBA00022475"/>
    </source>
</evidence>
<reference evidence="8 9" key="1">
    <citation type="submission" date="2013-04" db="EMBL/GenBank/DDBJ databases">
        <authorList>
            <person name="Harkins D.M."/>
            <person name="Durkin A.S."/>
            <person name="Brinkac L.M."/>
            <person name="Haft D.H."/>
            <person name="Selengut J.D."/>
            <person name="Sanka R."/>
            <person name="DePew J."/>
            <person name="Purushe J."/>
            <person name="Hartskeerl R.A."/>
            <person name="Ahmed A."/>
            <person name="van der Linden H."/>
            <person name="Goris M.G.A."/>
            <person name="Vinetz J.M."/>
            <person name="Sutton G.G."/>
            <person name="Nierman W.C."/>
            <person name="Fouts D.E."/>
        </authorList>
    </citation>
    <scope>NUCLEOTIDE SEQUENCE [LARGE SCALE GENOMIC DNA]</scope>
    <source>
        <strain evidence="8 9">Sao Paulo</strain>
    </source>
</reference>
<comment type="subcellular location">
    <subcellularLocation>
        <location evidence="1">Cell membrane</location>
        <topology evidence="1">Multi-pass membrane protein</topology>
    </subcellularLocation>
</comment>
<evidence type="ECO:0000256" key="5">
    <source>
        <dbReference type="ARBA" id="ARBA00023136"/>
    </source>
</evidence>
<dbReference type="PANTHER" id="PTHR40077">
    <property type="entry name" value="MEMBRANE PROTEIN-RELATED"/>
    <property type="match status" value="1"/>
</dbReference>
<sequence length="108" mass="12647">MFSLLQTKLGRFRILAFFEGISFLTILFVTMPLKYLYKNPEPNKIVGLVHGLLFLLYLVELFQVKVEYQWKLKKTFYAALASVIPFGTFLAEKYLYLQPDDEELGNLK</sequence>
<evidence type="ECO:0000256" key="6">
    <source>
        <dbReference type="SAM" id="Phobius"/>
    </source>
</evidence>
<feature type="transmembrane region" description="Helical" evidence="6">
    <location>
        <begin position="76"/>
        <end position="96"/>
    </location>
</feature>
<protein>
    <submittedName>
        <fullName evidence="8">Putative membrane protein</fullName>
    </submittedName>
</protein>
<dbReference type="EMBL" id="AOGX02000016">
    <property type="protein sequence ID" value="EOQ88580.1"/>
    <property type="molecule type" value="Genomic_DNA"/>
</dbReference>
<evidence type="ECO:0000259" key="7">
    <source>
        <dbReference type="Pfam" id="PF12823"/>
    </source>
</evidence>
<organism evidence="8 9">
    <name type="scientific">Leptospira yanagawae serovar Saopaulo str. Sao Paulo = ATCC 700523</name>
    <dbReference type="NCBI Taxonomy" id="1249483"/>
    <lineage>
        <taxon>Bacteria</taxon>
        <taxon>Pseudomonadati</taxon>
        <taxon>Spirochaetota</taxon>
        <taxon>Spirochaetia</taxon>
        <taxon>Leptospirales</taxon>
        <taxon>Leptospiraceae</taxon>
        <taxon>Leptospira</taxon>
    </lineage>
</organism>
<dbReference type="PANTHER" id="PTHR40077:SF1">
    <property type="entry name" value="MEMBRANE PROTEIN"/>
    <property type="match status" value="1"/>
</dbReference>
<dbReference type="NCBIfam" id="TIGR03954">
    <property type="entry name" value="integ_memb_HG"/>
    <property type="match status" value="1"/>
</dbReference>
<dbReference type="OrthoDB" id="1121311at2"/>
<keyword evidence="2" id="KW-1003">Cell membrane</keyword>
<dbReference type="GO" id="GO:0005886">
    <property type="term" value="C:plasma membrane"/>
    <property type="evidence" value="ECO:0007669"/>
    <property type="project" value="UniProtKB-SubCell"/>
</dbReference>
<proteinExistence type="predicted"/>
<feature type="transmembrane region" description="Helical" evidence="6">
    <location>
        <begin position="45"/>
        <end position="64"/>
    </location>
</feature>
<evidence type="ECO:0000256" key="4">
    <source>
        <dbReference type="ARBA" id="ARBA00022989"/>
    </source>
</evidence>
<keyword evidence="3 6" id="KW-0812">Transmembrane</keyword>
<accession>A0A5E8HDK6</accession>
<dbReference type="Pfam" id="PF12823">
    <property type="entry name" value="DUF3817"/>
    <property type="match status" value="1"/>
</dbReference>
<gene>
    <name evidence="8" type="ORF">LEP1GSC202_2768</name>
</gene>
<evidence type="ECO:0000313" key="9">
    <source>
        <dbReference type="Proteomes" id="UP000013996"/>
    </source>
</evidence>
<feature type="transmembrane region" description="Helical" evidence="6">
    <location>
        <begin position="12"/>
        <end position="33"/>
    </location>
</feature>
<evidence type="ECO:0000256" key="1">
    <source>
        <dbReference type="ARBA" id="ARBA00004651"/>
    </source>
</evidence>
<keyword evidence="5 6" id="KW-0472">Membrane</keyword>
<evidence type="ECO:0000313" key="8">
    <source>
        <dbReference type="EMBL" id="EOQ88580.1"/>
    </source>
</evidence>
<dbReference type="RefSeq" id="WP_015677658.1">
    <property type="nucleotide sequence ID" value="NZ_AOGX02000016.1"/>
</dbReference>
<dbReference type="AlphaFoldDB" id="A0A5E8HDK6"/>
<comment type="caution">
    <text evidence="8">The sequence shown here is derived from an EMBL/GenBank/DDBJ whole genome shotgun (WGS) entry which is preliminary data.</text>
</comment>
<name>A0A5E8HDK6_9LEPT</name>